<gene>
    <name evidence="1" type="ORF">EV664_105228</name>
</gene>
<evidence type="ECO:0000313" key="2">
    <source>
        <dbReference type="Proteomes" id="UP000295493"/>
    </source>
</evidence>
<keyword evidence="2" id="KW-1185">Reference proteome</keyword>
<protein>
    <recommendedName>
        <fullName evidence="3">HEPN domain-containing protein</fullName>
    </recommendedName>
</protein>
<evidence type="ECO:0008006" key="3">
    <source>
        <dbReference type="Google" id="ProtNLM"/>
    </source>
</evidence>
<dbReference type="Proteomes" id="UP000295493">
    <property type="component" value="Unassembled WGS sequence"/>
</dbReference>
<evidence type="ECO:0000313" key="1">
    <source>
        <dbReference type="EMBL" id="TDN83028.1"/>
    </source>
</evidence>
<reference evidence="1 2" key="1">
    <citation type="submission" date="2019-03" db="EMBL/GenBank/DDBJ databases">
        <title>Genomic Encyclopedia of Type Strains, Phase IV (KMG-IV): sequencing the most valuable type-strain genomes for metagenomic binning, comparative biology and taxonomic classification.</title>
        <authorList>
            <person name="Goeker M."/>
        </authorList>
    </citation>
    <scope>NUCLEOTIDE SEQUENCE [LARGE SCALE GENOMIC DNA]</scope>
    <source>
        <strain evidence="1 2">DSM 25059</strain>
    </source>
</reference>
<accession>A0A4V6PR99</accession>
<organism evidence="1 2">
    <name type="scientific">Stakelama pacifica</name>
    <dbReference type="NCBI Taxonomy" id="517720"/>
    <lineage>
        <taxon>Bacteria</taxon>
        <taxon>Pseudomonadati</taxon>
        <taxon>Pseudomonadota</taxon>
        <taxon>Alphaproteobacteria</taxon>
        <taxon>Sphingomonadales</taxon>
        <taxon>Sphingomonadaceae</taxon>
        <taxon>Stakelama</taxon>
    </lineage>
</organism>
<comment type="caution">
    <text evidence="1">The sequence shown here is derived from an EMBL/GenBank/DDBJ whole genome shotgun (WGS) entry which is preliminary data.</text>
</comment>
<dbReference type="AlphaFoldDB" id="A0A4V6PR99"/>
<dbReference type="EMBL" id="SNWD01000005">
    <property type="protein sequence ID" value="TDN83028.1"/>
    <property type="molecule type" value="Genomic_DNA"/>
</dbReference>
<dbReference type="RefSeq" id="WP_133495557.1">
    <property type="nucleotide sequence ID" value="NZ_BMLU01000005.1"/>
</dbReference>
<proteinExistence type="predicted"/>
<sequence>MAGTAPEDATRGQPVCEADEILSASNAMADGEAFGQAVLKNVFEIWFTPEIERRRAAGLIGGDFILMLAQAIFPEEGSNEIRLNDEVRGIMTVESQRPIDKGGQVLLSDLGGVQAFELIDEELDCGHFTAIRRGESSNWMLSFNALAGRKKASNLVRLAGEFLVTTKLSMERGHSGPSIDNLFSCCELLAKAELIMHRFDAVRSKRHGAIGSAINQWGKLGNVHPQFVSTMNRMSNLRAAARYEGTTNDAHLPTPNEIEVVEAYLTHLRRRSSAKLDDSPPEESEKS</sequence>
<dbReference type="OrthoDB" id="9255721at2"/>
<name>A0A4V6PR99_9SPHN</name>